<proteinExistence type="predicted"/>
<protein>
    <submittedName>
        <fullName evidence="2">Uncharacterized protein</fullName>
    </submittedName>
</protein>
<organism evidence="1 2">
    <name type="scientific">Meloidogyne javanica</name>
    <name type="common">Root-knot nematode worm</name>
    <dbReference type="NCBI Taxonomy" id="6303"/>
    <lineage>
        <taxon>Eukaryota</taxon>
        <taxon>Metazoa</taxon>
        <taxon>Ecdysozoa</taxon>
        <taxon>Nematoda</taxon>
        <taxon>Chromadorea</taxon>
        <taxon>Rhabditida</taxon>
        <taxon>Tylenchina</taxon>
        <taxon>Tylenchomorpha</taxon>
        <taxon>Tylenchoidea</taxon>
        <taxon>Meloidogynidae</taxon>
        <taxon>Meloidogyninae</taxon>
        <taxon>Meloidogyne</taxon>
        <taxon>Meloidogyne incognita group</taxon>
    </lineage>
</organism>
<dbReference type="AlphaFoldDB" id="A0A915LFI3"/>
<evidence type="ECO:0000313" key="2">
    <source>
        <dbReference type="WBParaSite" id="scaffold11172_cov177.g15361"/>
    </source>
</evidence>
<sequence length="69" mass="7986">MSENFNNYQVNEVGQRVNEELEAFAMQFDDDPLKLLEDRVDVIEKTSFVAEVLKEKESEEGVGDEVEME</sequence>
<reference evidence="2" key="1">
    <citation type="submission" date="2022-11" db="UniProtKB">
        <authorList>
            <consortium name="WormBaseParasite"/>
        </authorList>
    </citation>
    <scope>IDENTIFICATION</scope>
</reference>
<name>A0A915LFI3_MELJA</name>
<accession>A0A915LFI3</accession>
<dbReference type="WBParaSite" id="scaffold11172_cov177.g15361">
    <property type="protein sequence ID" value="scaffold11172_cov177.g15361"/>
    <property type="gene ID" value="scaffold11172_cov177.g15361"/>
</dbReference>
<evidence type="ECO:0000313" key="1">
    <source>
        <dbReference type="Proteomes" id="UP000887561"/>
    </source>
</evidence>
<keyword evidence="1" id="KW-1185">Reference proteome</keyword>
<dbReference type="Proteomes" id="UP000887561">
    <property type="component" value="Unplaced"/>
</dbReference>